<keyword evidence="5" id="KW-1185">Reference proteome</keyword>
<accession>A0ABM7YQV1</accession>
<reference evidence="4" key="1">
    <citation type="submission" date="2022-04" db="EMBL/GenBank/DDBJ databases">
        <title>Whole genome sequence of Sphaerotilus sp. FB-5.</title>
        <authorList>
            <person name="Takeda M."/>
            <person name="Narihara S."/>
            <person name="Akimoto M."/>
            <person name="Akimoto R."/>
            <person name="Nishiyashiki S."/>
            <person name="Murakami T."/>
        </authorList>
    </citation>
    <scope>NUCLEOTIDE SEQUENCE</scope>
    <source>
        <strain evidence="4">FB-5</strain>
    </source>
</reference>
<dbReference type="InterPro" id="IPR011765">
    <property type="entry name" value="Pept_M16_N"/>
</dbReference>
<dbReference type="Pfam" id="PF00675">
    <property type="entry name" value="Peptidase_M16"/>
    <property type="match status" value="1"/>
</dbReference>
<evidence type="ECO:0008006" key="6">
    <source>
        <dbReference type="Google" id="ProtNLM"/>
    </source>
</evidence>
<dbReference type="InterPro" id="IPR050361">
    <property type="entry name" value="MPP/UQCRC_Complex"/>
</dbReference>
<sequence>MPLLAVPPLALQQRRLGNGLALVLLPESGGAQAAGRGRPGSGTVSVQVWYQVGGKDDPVGRSGFAHLFEHMMFKGARHLANEQFDRLTEDVGGANNAFTAEDVTVYHAEVPANHLERLLWAEAERMAHLNVDQANFDSERAVVKEEFRERVLADPYGRLFNGLPAAFWQRHPYRRPVIGSIEDLEAATLDDVRRFHATYYRPDNAVLIVAGDFDPAQAQAWVDRYFGVLARPAAPLPRVQVREPRRERSEHLRLQGPRVPLPALALMWQGPGAGHVDAAALHVAAALLASGESARLNEALVYRQRIAQSAGFSADLLADGGMLVAWAIAAGEPAAAAAAAPGAVLDRLERSLRREIARLADAPIATAELDKVRTGLVTQAIAGRQTPEGRATAVGWAIVQRGDAAAADRELAELQAVRAEDVQRVLRRYVGQGHAVRLDYRQEADPAKGPAVTKEGR</sequence>
<dbReference type="PANTHER" id="PTHR11851">
    <property type="entry name" value="METALLOPROTEASE"/>
    <property type="match status" value="1"/>
</dbReference>
<gene>
    <name evidence="4" type="ORF">CATMQ487_39010</name>
</gene>
<evidence type="ECO:0000313" key="4">
    <source>
        <dbReference type="EMBL" id="BDI06931.1"/>
    </source>
</evidence>
<dbReference type="SUPFAM" id="SSF63411">
    <property type="entry name" value="LuxS/MPP-like metallohydrolase"/>
    <property type="match status" value="2"/>
</dbReference>
<dbReference type="PANTHER" id="PTHR11851:SF49">
    <property type="entry name" value="MITOCHONDRIAL-PROCESSING PEPTIDASE SUBUNIT ALPHA"/>
    <property type="match status" value="1"/>
</dbReference>
<dbReference type="Gene3D" id="3.30.830.10">
    <property type="entry name" value="Metalloenzyme, LuxS/M16 peptidase-like"/>
    <property type="match status" value="2"/>
</dbReference>
<dbReference type="InterPro" id="IPR007863">
    <property type="entry name" value="Peptidase_M16_C"/>
</dbReference>
<feature type="domain" description="Peptidase M16 N-terminal" evidence="2">
    <location>
        <begin position="41"/>
        <end position="179"/>
    </location>
</feature>
<dbReference type="Proteomes" id="UP001057498">
    <property type="component" value="Chromosome"/>
</dbReference>
<name>A0ABM7YQV1_9BURK</name>
<feature type="domain" description="Peptidase M16 C-terminal" evidence="3">
    <location>
        <begin position="187"/>
        <end position="376"/>
    </location>
</feature>
<organism evidence="4 5">
    <name type="scientific">Sphaerotilus microaerophilus</name>
    <dbReference type="NCBI Taxonomy" id="2914710"/>
    <lineage>
        <taxon>Bacteria</taxon>
        <taxon>Pseudomonadati</taxon>
        <taxon>Pseudomonadota</taxon>
        <taxon>Betaproteobacteria</taxon>
        <taxon>Burkholderiales</taxon>
        <taxon>Sphaerotilaceae</taxon>
        <taxon>Sphaerotilus</taxon>
    </lineage>
</organism>
<comment type="similarity">
    <text evidence="1">Belongs to the peptidase M16 family.</text>
</comment>
<dbReference type="EMBL" id="AP025730">
    <property type="protein sequence ID" value="BDI06931.1"/>
    <property type="molecule type" value="Genomic_DNA"/>
</dbReference>
<evidence type="ECO:0000256" key="1">
    <source>
        <dbReference type="ARBA" id="ARBA00007261"/>
    </source>
</evidence>
<protein>
    <recommendedName>
        <fullName evidence="6">Zinc protease</fullName>
    </recommendedName>
</protein>
<evidence type="ECO:0000259" key="3">
    <source>
        <dbReference type="Pfam" id="PF05193"/>
    </source>
</evidence>
<proteinExistence type="inferred from homology"/>
<dbReference type="Pfam" id="PF05193">
    <property type="entry name" value="Peptidase_M16_C"/>
    <property type="match status" value="1"/>
</dbReference>
<evidence type="ECO:0000313" key="5">
    <source>
        <dbReference type="Proteomes" id="UP001057498"/>
    </source>
</evidence>
<dbReference type="InterPro" id="IPR011249">
    <property type="entry name" value="Metalloenz_LuxS/M16"/>
</dbReference>
<evidence type="ECO:0000259" key="2">
    <source>
        <dbReference type="Pfam" id="PF00675"/>
    </source>
</evidence>